<comment type="caution">
    <text evidence="1">The sequence shown here is derived from an EMBL/GenBank/DDBJ whole genome shotgun (WGS) entry which is preliminary data.</text>
</comment>
<reference evidence="1 2" key="1">
    <citation type="submission" date="2024-03" db="EMBL/GenBank/DDBJ databases">
        <title>The Acrasis kona genome and developmental transcriptomes reveal deep origins of eukaryotic multicellular pathways.</title>
        <authorList>
            <person name="Sheikh S."/>
            <person name="Fu C.-J."/>
            <person name="Brown M.W."/>
            <person name="Baldauf S.L."/>
        </authorList>
    </citation>
    <scope>NUCLEOTIDE SEQUENCE [LARGE SCALE GENOMIC DNA]</scope>
    <source>
        <strain evidence="1 2">ATCC MYA-3509</strain>
    </source>
</reference>
<gene>
    <name evidence="1" type="ORF">AKO1_002277</name>
</gene>
<dbReference type="AlphaFoldDB" id="A0AAW2ZQ58"/>
<sequence length="61" mass="6906">MLNFRQLMDLDSTKAQFSYSLDPLETTLFLCGEVRVPYVYISSNNTATDIVPKLYTLPATV</sequence>
<accession>A0AAW2ZQ58</accession>
<dbReference type="EMBL" id="JAOPGA020001754">
    <property type="protein sequence ID" value="KAL0491108.1"/>
    <property type="molecule type" value="Genomic_DNA"/>
</dbReference>
<proteinExistence type="predicted"/>
<organism evidence="1 2">
    <name type="scientific">Acrasis kona</name>
    <dbReference type="NCBI Taxonomy" id="1008807"/>
    <lineage>
        <taxon>Eukaryota</taxon>
        <taxon>Discoba</taxon>
        <taxon>Heterolobosea</taxon>
        <taxon>Tetramitia</taxon>
        <taxon>Eutetramitia</taxon>
        <taxon>Acrasidae</taxon>
        <taxon>Acrasis</taxon>
    </lineage>
</organism>
<feature type="non-terminal residue" evidence="1">
    <location>
        <position position="61"/>
    </location>
</feature>
<evidence type="ECO:0000313" key="2">
    <source>
        <dbReference type="Proteomes" id="UP001431209"/>
    </source>
</evidence>
<evidence type="ECO:0000313" key="1">
    <source>
        <dbReference type="EMBL" id="KAL0491108.1"/>
    </source>
</evidence>
<keyword evidence="2" id="KW-1185">Reference proteome</keyword>
<protein>
    <submittedName>
        <fullName evidence="1">Uncharacterized protein</fullName>
    </submittedName>
</protein>
<dbReference type="Proteomes" id="UP001431209">
    <property type="component" value="Unassembled WGS sequence"/>
</dbReference>
<name>A0AAW2ZQ58_9EUKA</name>